<dbReference type="InterPro" id="IPR050832">
    <property type="entry name" value="Bact_Acetyltransf"/>
</dbReference>
<keyword evidence="1" id="KW-0808">Transferase</keyword>
<dbReference type="CDD" id="cd04301">
    <property type="entry name" value="NAT_SF"/>
    <property type="match status" value="1"/>
</dbReference>
<dbReference type="AlphaFoldDB" id="A0A433WFV5"/>
<name>A0A433WFV5_9BACT</name>
<dbReference type="PROSITE" id="PS51186">
    <property type="entry name" value="GNAT"/>
    <property type="match status" value="1"/>
</dbReference>
<reference evidence="3" key="1">
    <citation type="submission" date="2020-05" db="EMBL/GenBank/DDBJ databases">
        <title>Chitinophaga laudate sp. nov., isolated from a tropical peat swamp.</title>
        <authorList>
            <person name="Goh C.B.S."/>
            <person name="Lee M.S."/>
            <person name="Parimannan S."/>
            <person name="Pasbakhsh P."/>
            <person name="Yule C.M."/>
            <person name="Rajandas H."/>
            <person name="Loke S."/>
            <person name="Croft L."/>
            <person name="Tan J.B.L."/>
        </authorList>
    </citation>
    <scope>NUCLEOTIDE SEQUENCE</scope>
    <source>
        <strain evidence="3">Mgbs1</strain>
    </source>
</reference>
<dbReference type="Gene3D" id="3.40.630.30">
    <property type="match status" value="1"/>
</dbReference>
<dbReference type="PANTHER" id="PTHR43877">
    <property type="entry name" value="AMINOALKYLPHOSPHONATE N-ACETYLTRANSFERASE-RELATED-RELATED"/>
    <property type="match status" value="1"/>
</dbReference>
<dbReference type="InterPro" id="IPR000182">
    <property type="entry name" value="GNAT_dom"/>
</dbReference>
<dbReference type="SUPFAM" id="SSF55729">
    <property type="entry name" value="Acyl-CoA N-acyltransferases (Nat)"/>
    <property type="match status" value="1"/>
</dbReference>
<proteinExistence type="predicted"/>
<evidence type="ECO:0000256" key="2">
    <source>
        <dbReference type="ARBA" id="ARBA00023315"/>
    </source>
</evidence>
<dbReference type="EMBL" id="RIAR02000001">
    <property type="protein sequence ID" value="NSL88693.1"/>
    <property type="molecule type" value="Genomic_DNA"/>
</dbReference>
<dbReference type="PANTHER" id="PTHR43877:SF2">
    <property type="entry name" value="AMINOALKYLPHOSPHONATE N-ACETYLTRANSFERASE-RELATED"/>
    <property type="match status" value="1"/>
</dbReference>
<organism evidence="3 4">
    <name type="scientific">Chitinophaga solisilvae</name>
    <dbReference type="NCBI Taxonomy" id="1233460"/>
    <lineage>
        <taxon>Bacteria</taxon>
        <taxon>Pseudomonadati</taxon>
        <taxon>Bacteroidota</taxon>
        <taxon>Chitinophagia</taxon>
        <taxon>Chitinophagales</taxon>
        <taxon>Chitinophagaceae</taxon>
        <taxon>Chitinophaga</taxon>
    </lineage>
</organism>
<dbReference type="Pfam" id="PF00583">
    <property type="entry name" value="Acetyltransf_1"/>
    <property type="match status" value="1"/>
</dbReference>
<comment type="caution">
    <text evidence="3">The sequence shown here is derived from an EMBL/GenBank/DDBJ whole genome shotgun (WGS) entry which is preliminary data.</text>
</comment>
<evidence type="ECO:0000313" key="4">
    <source>
        <dbReference type="Proteomes" id="UP000281028"/>
    </source>
</evidence>
<dbReference type="GO" id="GO:0016747">
    <property type="term" value="F:acyltransferase activity, transferring groups other than amino-acyl groups"/>
    <property type="evidence" value="ECO:0007669"/>
    <property type="project" value="InterPro"/>
</dbReference>
<dbReference type="InterPro" id="IPR016181">
    <property type="entry name" value="Acyl_CoA_acyltransferase"/>
</dbReference>
<sequence>MEPFELLPWDSDFLGYEVYRINRQLPGEEALAAMLAEMPATAQLIYYPSRYPVAVTTPSLQRFRGFEADIKTTYVKHALRQGAMPANIISYTADAPNEQLLQLAIQSGVWSRFSRDPRIGPDRFEALYTIWMRNSVNRTIARDVLIYETGGEIAGVVTVGEKRQRADIGLLAVAENHRGKGIGRTLMAAAEQWAIAQGHTSLQVVTQGLNKPACMLYEKSGCTVEEALYFYHFWPQA</sequence>
<evidence type="ECO:0000313" key="3">
    <source>
        <dbReference type="EMBL" id="NSL88693.1"/>
    </source>
</evidence>
<accession>A0A433WFV5</accession>
<keyword evidence="4" id="KW-1185">Reference proteome</keyword>
<dbReference type="Proteomes" id="UP000281028">
    <property type="component" value="Unassembled WGS sequence"/>
</dbReference>
<gene>
    <name evidence="3" type="ORF">ECE50_017765</name>
</gene>
<dbReference type="OrthoDB" id="1342666at2"/>
<keyword evidence="2" id="KW-0012">Acyltransferase</keyword>
<evidence type="ECO:0000256" key="1">
    <source>
        <dbReference type="ARBA" id="ARBA00022679"/>
    </source>
</evidence>
<protein>
    <submittedName>
        <fullName evidence="3">GNAT family N-acetyltransferase</fullName>
    </submittedName>
</protein>